<dbReference type="EMBL" id="BAABDQ010000060">
    <property type="protein sequence ID" value="GAA3619550.1"/>
    <property type="molecule type" value="Genomic_DNA"/>
</dbReference>
<evidence type="ECO:0000256" key="2">
    <source>
        <dbReference type="ARBA" id="ARBA00006228"/>
    </source>
</evidence>
<evidence type="ECO:0000256" key="5">
    <source>
        <dbReference type="ARBA" id="ARBA00022989"/>
    </source>
</evidence>
<comment type="subcellular location">
    <subcellularLocation>
        <location evidence="1">Cell membrane</location>
        <topology evidence="1">Multi-pass membrane protein</topology>
    </subcellularLocation>
</comment>
<evidence type="ECO:0000313" key="9">
    <source>
        <dbReference type="Proteomes" id="UP001500630"/>
    </source>
</evidence>
<evidence type="ECO:0000256" key="3">
    <source>
        <dbReference type="ARBA" id="ARBA00022475"/>
    </source>
</evidence>
<proteinExistence type="inferred from homology"/>
<accession>A0ABP6ZWS3</accession>
<comment type="caution">
    <text evidence="8">The sequence shown here is derived from an EMBL/GenBank/DDBJ whole genome shotgun (WGS) entry which is preliminary data.</text>
</comment>
<evidence type="ECO:0000256" key="6">
    <source>
        <dbReference type="ARBA" id="ARBA00023136"/>
    </source>
</evidence>
<evidence type="ECO:0000256" key="7">
    <source>
        <dbReference type="SAM" id="Phobius"/>
    </source>
</evidence>
<sequence length="182" mass="19815">MSFGERTGGRLAPRLLGRPVPLPLVAWLALVWVTLWGDLTIGNVLGGLVAGLVVAWSLPLPVLDPGIRIRPVALVRFLLWFGWDLVLSTVRVVVWVVRPGVPPTQIIRVRLRTSSESMTVMIMIALSTVPGSLVVEKDEEELVLHILGIPGDATEAVRADVAGLESRIVAAFGPRRDREELP</sequence>
<dbReference type="PANTHER" id="PTHR34584">
    <property type="entry name" value="NA(+)/H(+) ANTIPORTER SUBUNIT E1"/>
    <property type="match status" value="1"/>
</dbReference>
<dbReference type="PANTHER" id="PTHR34584:SF1">
    <property type="entry name" value="NA(+)_H(+) ANTIPORTER SUBUNIT E1"/>
    <property type="match status" value="1"/>
</dbReference>
<evidence type="ECO:0000256" key="4">
    <source>
        <dbReference type="ARBA" id="ARBA00022692"/>
    </source>
</evidence>
<evidence type="ECO:0000313" key="8">
    <source>
        <dbReference type="EMBL" id="GAA3619550.1"/>
    </source>
</evidence>
<keyword evidence="9" id="KW-1185">Reference proteome</keyword>
<keyword evidence="4 7" id="KW-0812">Transmembrane</keyword>
<name>A0ABP6ZWS3_9ACTN</name>
<feature type="transmembrane region" description="Helical" evidence="7">
    <location>
        <begin position="20"/>
        <end position="37"/>
    </location>
</feature>
<evidence type="ECO:0000256" key="1">
    <source>
        <dbReference type="ARBA" id="ARBA00004651"/>
    </source>
</evidence>
<feature type="transmembrane region" description="Helical" evidence="7">
    <location>
        <begin position="75"/>
        <end position="97"/>
    </location>
</feature>
<dbReference type="InterPro" id="IPR002758">
    <property type="entry name" value="Cation_antiport_E"/>
</dbReference>
<gene>
    <name evidence="8" type="ORF">GCM10022419_126520</name>
</gene>
<keyword evidence="5 7" id="KW-1133">Transmembrane helix</keyword>
<organism evidence="8 9">
    <name type="scientific">Nonomuraea rosea</name>
    <dbReference type="NCBI Taxonomy" id="638574"/>
    <lineage>
        <taxon>Bacteria</taxon>
        <taxon>Bacillati</taxon>
        <taxon>Actinomycetota</taxon>
        <taxon>Actinomycetes</taxon>
        <taxon>Streptosporangiales</taxon>
        <taxon>Streptosporangiaceae</taxon>
        <taxon>Nonomuraea</taxon>
    </lineage>
</organism>
<dbReference type="Pfam" id="PF01899">
    <property type="entry name" value="MNHE"/>
    <property type="match status" value="1"/>
</dbReference>
<comment type="similarity">
    <text evidence="2">Belongs to the CPA3 antiporters (TC 2.A.63) subunit E family.</text>
</comment>
<dbReference type="RefSeq" id="WP_345578605.1">
    <property type="nucleotide sequence ID" value="NZ_BAABDQ010000060.1"/>
</dbReference>
<protein>
    <submittedName>
        <fullName evidence="8">Na+/H+ antiporter subunit E</fullName>
    </submittedName>
</protein>
<keyword evidence="3" id="KW-1003">Cell membrane</keyword>
<reference evidence="9" key="1">
    <citation type="journal article" date="2019" name="Int. J. Syst. Evol. Microbiol.">
        <title>The Global Catalogue of Microorganisms (GCM) 10K type strain sequencing project: providing services to taxonomists for standard genome sequencing and annotation.</title>
        <authorList>
            <consortium name="The Broad Institute Genomics Platform"/>
            <consortium name="The Broad Institute Genome Sequencing Center for Infectious Disease"/>
            <person name="Wu L."/>
            <person name="Ma J."/>
        </authorList>
    </citation>
    <scope>NUCLEOTIDE SEQUENCE [LARGE SCALE GENOMIC DNA]</scope>
    <source>
        <strain evidence="9">JCM 17326</strain>
    </source>
</reference>
<dbReference type="Proteomes" id="UP001500630">
    <property type="component" value="Unassembled WGS sequence"/>
</dbReference>
<keyword evidence="6 7" id="KW-0472">Membrane</keyword>
<feature type="transmembrane region" description="Helical" evidence="7">
    <location>
        <begin position="43"/>
        <end position="63"/>
    </location>
</feature>